<dbReference type="Proteomes" id="UP000054262">
    <property type="component" value="Unassembled WGS sequence"/>
</dbReference>
<keyword evidence="1" id="KW-0808">Transferase</keyword>
<evidence type="ECO:0000313" key="2">
    <source>
        <dbReference type="Proteomes" id="UP000054262"/>
    </source>
</evidence>
<sequence length="298" mass="33482">MQTTLSLYPLHKEFSLIEVSGEDASTFLQGQITNDINLVNETTSVYAGLCNPKGRLLAFFHILKLHDSFFLICPQCIAENIAKKLAMYVLRSKVVIAINTTIRLQGFEFAGEGLCDKVGFPENTNTMQSFLREGMHVTRISGINPRYLCLADNSTITTFMTAHKTHVVEKTCECWKQTSITNKIPNIYLETQGKFIPQSLNLDLINAINFKKGCYTGQEIVARTHYLGTVKKRLFRGVWSGDKTLLNLGNEILTNETLVGQVIDYSSDKSESDILFELKVDSVKDHLALHGHSLRLID</sequence>
<dbReference type="Gene3D" id="3.30.70.1630">
    <property type="match status" value="1"/>
</dbReference>
<dbReference type="OrthoDB" id="9796287at2"/>
<reference evidence="1 2" key="1">
    <citation type="submission" date="2006-11" db="EMBL/GenBank/DDBJ databases">
        <authorList>
            <person name="Giovannoni S."/>
            <person name="Vergin K."/>
            <person name="Ferriera S."/>
            <person name="Johnson J."/>
            <person name="Kravitz S."/>
            <person name="Beeson K."/>
            <person name="Sutton G."/>
            <person name="Rogers Y.-H."/>
            <person name="Friedman R."/>
            <person name="Frazier M."/>
            <person name="Venter J.C."/>
        </authorList>
    </citation>
    <scope>NUCLEOTIDE SEQUENCE [LARGE SCALE GENOMIC DNA]</scope>
    <source>
        <strain evidence="1 2">HTCC2181</strain>
    </source>
</reference>
<dbReference type="PANTHER" id="PTHR22602:SF0">
    <property type="entry name" value="TRANSFERASE CAF17, MITOCHONDRIAL-RELATED"/>
    <property type="match status" value="1"/>
</dbReference>
<evidence type="ECO:0000313" key="1">
    <source>
        <dbReference type="EMBL" id="EAV47078.1"/>
    </source>
</evidence>
<accession>A0P6B8</accession>
<name>A0P6B8_9PROT</name>
<dbReference type="InterPro" id="IPR045179">
    <property type="entry name" value="YgfZ/GcvT"/>
</dbReference>
<dbReference type="NCBIfam" id="TIGR03317">
    <property type="entry name" value="ygfZ_signature"/>
    <property type="match status" value="1"/>
</dbReference>
<dbReference type="GO" id="GO:0016226">
    <property type="term" value="P:iron-sulfur cluster assembly"/>
    <property type="evidence" value="ECO:0007669"/>
    <property type="project" value="TreeGrafter"/>
</dbReference>
<dbReference type="GO" id="GO:0016740">
    <property type="term" value="F:transferase activity"/>
    <property type="evidence" value="ECO:0007669"/>
    <property type="project" value="UniProtKB-KW"/>
</dbReference>
<organism evidence="1 2">
    <name type="scientific">Methylophilales bacterium HTCC2181</name>
    <dbReference type="NCBI Taxonomy" id="383631"/>
    <lineage>
        <taxon>Bacteria</taxon>
        <taxon>Pseudomonadati</taxon>
        <taxon>Pseudomonadota</taxon>
        <taxon>Betaproteobacteria</taxon>
        <taxon>Nitrosomonadales</taxon>
        <taxon>OM43 clade</taxon>
    </lineage>
</organism>
<dbReference type="Gene3D" id="2.40.30.160">
    <property type="match status" value="1"/>
</dbReference>
<keyword evidence="2" id="KW-1185">Reference proteome</keyword>
<proteinExistence type="predicted"/>
<dbReference type="Gene3D" id="3.30.70.1400">
    <property type="entry name" value="Aminomethyltransferase beta-barrel domains"/>
    <property type="match status" value="1"/>
</dbReference>
<dbReference type="SUPFAM" id="SSF103025">
    <property type="entry name" value="Folate-binding domain"/>
    <property type="match status" value="1"/>
</dbReference>
<dbReference type="PANTHER" id="PTHR22602">
    <property type="entry name" value="TRANSFERASE CAF17, MITOCHONDRIAL-RELATED"/>
    <property type="match status" value="1"/>
</dbReference>
<dbReference type="EMBL" id="AAUX01000001">
    <property type="protein sequence ID" value="EAV47078.1"/>
    <property type="molecule type" value="Genomic_DNA"/>
</dbReference>
<dbReference type="InterPro" id="IPR017703">
    <property type="entry name" value="YgfZ/GCV_T_CS"/>
</dbReference>
<gene>
    <name evidence="1" type="ORF">MB2181_03355</name>
</gene>
<protein>
    <submittedName>
        <fullName evidence="1">Glycine cleavage T protein (Aminomethyl transferase)</fullName>
    </submittedName>
</protein>
<comment type="caution">
    <text evidence="1">The sequence shown here is derived from an EMBL/GenBank/DDBJ whole genome shotgun (WGS) entry which is preliminary data.</text>
</comment>
<dbReference type="AlphaFoldDB" id="A0P6B8"/>